<sequence>MFNVAMLAASLVFIVVGIVGSIVSTTSPWVILVPVASMAYAITHLRLR</sequence>
<evidence type="ECO:0000313" key="2">
    <source>
        <dbReference type="Proteomes" id="UP001157126"/>
    </source>
</evidence>
<dbReference type="EMBL" id="BSUO01000001">
    <property type="protein sequence ID" value="GMA40212.1"/>
    <property type="molecule type" value="Genomic_DNA"/>
</dbReference>
<gene>
    <name evidence="1" type="ORF">GCM10025883_22570</name>
</gene>
<evidence type="ECO:0000313" key="1">
    <source>
        <dbReference type="EMBL" id="GMA40212.1"/>
    </source>
</evidence>
<reference evidence="2" key="1">
    <citation type="journal article" date="2019" name="Int. J. Syst. Evol. Microbiol.">
        <title>The Global Catalogue of Microorganisms (GCM) 10K type strain sequencing project: providing services to taxonomists for standard genome sequencing and annotation.</title>
        <authorList>
            <consortium name="The Broad Institute Genomics Platform"/>
            <consortium name="The Broad Institute Genome Sequencing Center for Infectious Disease"/>
            <person name="Wu L."/>
            <person name="Ma J."/>
        </authorList>
    </citation>
    <scope>NUCLEOTIDE SEQUENCE [LARGE SCALE GENOMIC DNA]</scope>
    <source>
        <strain evidence="2">NBRC 113072</strain>
    </source>
</reference>
<keyword evidence="2" id="KW-1185">Reference proteome</keyword>
<organism evidence="1 2">
    <name type="scientific">Mobilicoccus caccae</name>
    <dbReference type="NCBI Taxonomy" id="1859295"/>
    <lineage>
        <taxon>Bacteria</taxon>
        <taxon>Bacillati</taxon>
        <taxon>Actinomycetota</taxon>
        <taxon>Actinomycetes</taxon>
        <taxon>Micrococcales</taxon>
        <taxon>Dermatophilaceae</taxon>
        <taxon>Mobilicoccus</taxon>
    </lineage>
</organism>
<protein>
    <submittedName>
        <fullName evidence="1">Uncharacterized protein</fullName>
    </submittedName>
</protein>
<dbReference type="RefSeq" id="WP_284303951.1">
    <property type="nucleotide sequence ID" value="NZ_BSUO01000001.1"/>
</dbReference>
<dbReference type="Proteomes" id="UP001157126">
    <property type="component" value="Unassembled WGS sequence"/>
</dbReference>
<comment type="caution">
    <text evidence="1">The sequence shown here is derived from an EMBL/GenBank/DDBJ whole genome shotgun (WGS) entry which is preliminary data.</text>
</comment>
<proteinExistence type="predicted"/>
<accession>A0ABQ6IQP2</accession>
<name>A0ABQ6IQP2_9MICO</name>